<evidence type="ECO:0000313" key="9">
    <source>
        <dbReference type="Proteomes" id="UP001589607"/>
    </source>
</evidence>
<keyword evidence="4 6" id="KW-1133">Transmembrane helix</keyword>
<proteinExistence type="predicted"/>
<reference evidence="8 9" key="1">
    <citation type="submission" date="2024-09" db="EMBL/GenBank/DDBJ databases">
        <authorList>
            <person name="Sun Q."/>
            <person name="Mori K."/>
        </authorList>
    </citation>
    <scope>NUCLEOTIDE SEQUENCE [LARGE SCALE GENOMIC DNA]</scope>
    <source>
        <strain evidence="8 9">CECT 7955</strain>
    </source>
</reference>
<feature type="transmembrane region" description="Helical" evidence="6">
    <location>
        <begin position="55"/>
        <end position="76"/>
    </location>
</feature>
<evidence type="ECO:0000256" key="5">
    <source>
        <dbReference type="ARBA" id="ARBA00023136"/>
    </source>
</evidence>
<sequence>MSFIISFIDYDFFSKNNYEYIFYILKFFNPIHFDLLHFKNELVLPNNNEGTYTSISLNGIIFLLTLLIGTIIYHLSNQKKSRLLHFTLLFFFVSKSVSLIFSLFNITHFIKNQPGLTFYYTTTNIFWIFFAYKAINHLNSLKTLITVSINKNEIKERVSAREIINQSLSKENTRQIPYEKATIGDRFLNYILDTFFVILIFSPNIFGLARSTEYRESIYNLGNEIGESTVLILFLAISRLIYYIISEGIFHLSPAKALTETQIHSTTESKLSFATVIGRSFSRLIPFEPFSFFSKTGWHDDLSNTTVLKNKKTGNSQIYSILFILLFVLISVIYGLNKYKF</sequence>
<dbReference type="PANTHER" id="PTHR36115">
    <property type="entry name" value="PROLINE-RICH ANTIGEN HOMOLOG-RELATED"/>
    <property type="match status" value="1"/>
</dbReference>
<evidence type="ECO:0000256" key="4">
    <source>
        <dbReference type="ARBA" id="ARBA00022989"/>
    </source>
</evidence>
<keyword evidence="3 6" id="KW-0812">Transmembrane</keyword>
<dbReference type="Pfam" id="PF06271">
    <property type="entry name" value="RDD"/>
    <property type="match status" value="1"/>
</dbReference>
<accession>A0ABV5GLB8</accession>
<feature type="domain" description="RDD" evidence="7">
    <location>
        <begin position="181"/>
        <end position="335"/>
    </location>
</feature>
<evidence type="ECO:0000313" key="8">
    <source>
        <dbReference type="EMBL" id="MFB9096108.1"/>
    </source>
</evidence>
<feature type="transmembrane region" description="Helical" evidence="6">
    <location>
        <begin position="228"/>
        <end position="245"/>
    </location>
</feature>
<comment type="caution">
    <text evidence="8">The sequence shown here is derived from an EMBL/GenBank/DDBJ whole genome shotgun (WGS) entry which is preliminary data.</text>
</comment>
<dbReference type="PANTHER" id="PTHR36115:SF4">
    <property type="entry name" value="MEMBRANE PROTEIN"/>
    <property type="match status" value="1"/>
</dbReference>
<feature type="transmembrane region" description="Helical" evidence="6">
    <location>
        <begin position="187"/>
        <end position="208"/>
    </location>
</feature>
<dbReference type="EMBL" id="JBHMEY010000013">
    <property type="protein sequence ID" value="MFB9096108.1"/>
    <property type="molecule type" value="Genomic_DNA"/>
</dbReference>
<dbReference type="Proteomes" id="UP001589607">
    <property type="component" value="Unassembled WGS sequence"/>
</dbReference>
<gene>
    <name evidence="8" type="ORF">ACFFVF_06250</name>
</gene>
<organism evidence="8 9">
    <name type="scientific">Flavobacterium jumunjinense</name>
    <dbReference type="NCBI Taxonomy" id="998845"/>
    <lineage>
        <taxon>Bacteria</taxon>
        <taxon>Pseudomonadati</taxon>
        <taxon>Bacteroidota</taxon>
        <taxon>Flavobacteriia</taxon>
        <taxon>Flavobacteriales</taxon>
        <taxon>Flavobacteriaceae</taxon>
        <taxon>Flavobacterium</taxon>
    </lineage>
</organism>
<evidence type="ECO:0000256" key="1">
    <source>
        <dbReference type="ARBA" id="ARBA00004651"/>
    </source>
</evidence>
<feature type="transmembrane region" description="Helical" evidence="6">
    <location>
        <begin position="116"/>
        <end position="135"/>
    </location>
</feature>
<protein>
    <submittedName>
        <fullName evidence="8">RDD family protein</fullName>
    </submittedName>
</protein>
<dbReference type="InterPro" id="IPR051791">
    <property type="entry name" value="Pra-immunoreactive"/>
</dbReference>
<keyword evidence="2" id="KW-1003">Cell membrane</keyword>
<name>A0ABV5GLB8_9FLAO</name>
<evidence type="ECO:0000256" key="6">
    <source>
        <dbReference type="SAM" id="Phobius"/>
    </source>
</evidence>
<evidence type="ECO:0000256" key="2">
    <source>
        <dbReference type="ARBA" id="ARBA00022475"/>
    </source>
</evidence>
<keyword evidence="9" id="KW-1185">Reference proteome</keyword>
<evidence type="ECO:0000259" key="7">
    <source>
        <dbReference type="Pfam" id="PF06271"/>
    </source>
</evidence>
<dbReference type="InterPro" id="IPR010432">
    <property type="entry name" value="RDD"/>
</dbReference>
<feature type="transmembrane region" description="Helical" evidence="6">
    <location>
        <begin position="318"/>
        <end position="336"/>
    </location>
</feature>
<dbReference type="RefSeq" id="WP_236457626.1">
    <property type="nucleotide sequence ID" value="NZ_CBCSGE010000013.1"/>
</dbReference>
<feature type="transmembrane region" description="Helical" evidence="6">
    <location>
        <begin position="83"/>
        <end position="104"/>
    </location>
</feature>
<comment type="subcellular location">
    <subcellularLocation>
        <location evidence="1">Cell membrane</location>
        <topology evidence="1">Multi-pass membrane protein</topology>
    </subcellularLocation>
</comment>
<evidence type="ECO:0000256" key="3">
    <source>
        <dbReference type="ARBA" id="ARBA00022692"/>
    </source>
</evidence>
<keyword evidence="5 6" id="KW-0472">Membrane</keyword>